<dbReference type="Pfam" id="PF00931">
    <property type="entry name" value="NB-ARC"/>
    <property type="match status" value="1"/>
</dbReference>
<dbReference type="InterPro" id="IPR027417">
    <property type="entry name" value="P-loop_NTPase"/>
</dbReference>
<keyword evidence="5" id="KW-1185">Reference proteome</keyword>
<name>A0ABS8RZ74_DATST</name>
<evidence type="ECO:0000256" key="2">
    <source>
        <dbReference type="ARBA" id="ARBA00022821"/>
    </source>
</evidence>
<evidence type="ECO:0000259" key="3">
    <source>
        <dbReference type="Pfam" id="PF00931"/>
    </source>
</evidence>
<gene>
    <name evidence="4" type="ORF">HAX54_012135</name>
</gene>
<evidence type="ECO:0000256" key="1">
    <source>
        <dbReference type="ARBA" id="ARBA00022614"/>
    </source>
</evidence>
<comment type="caution">
    <text evidence="4">The sequence shown here is derived from an EMBL/GenBank/DDBJ whole genome shotgun (WGS) entry which is preliminary data.</text>
</comment>
<evidence type="ECO:0000313" key="4">
    <source>
        <dbReference type="EMBL" id="MCD7451466.1"/>
    </source>
</evidence>
<dbReference type="PANTHER" id="PTHR36766">
    <property type="entry name" value="PLANT BROAD-SPECTRUM MILDEW RESISTANCE PROTEIN RPW8"/>
    <property type="match status" value="1"/>
</dbReference>
<reference evidence="4 5" key="1">
    <citation type="journal article" date="2021" name="BMC Genomics">
        <title>Datura genome reveals duplications of psychoactive alkaloid biosynthetic genes and high mutation rate following tissue culture.</title>
        <authorList>
            <person name="Rajewski A."/>
            <person name="Carter-House D."/>
            <person name="Stajich J."/>
            <person name="Litt A."/>
        </authorList>
    </citation>
    <scope>NUCLEOTIDE SEQUENCE [LARGE SCALE GENOMIC DNA]</scope>
    <source>
        <strain evidence="4">AR-01</strain>
    </source>
</reference>
<protein>
    <recommendedName>
        <fullName evidence="3">NB-ARC domain-containing protein</fullName>
    </recommendedName>
</protein>
<keyword evidence="1" id="KW-0433">Leucine-rich repeat</keyword>
<dbReference type="EMBL" id="JACEIK010000170">
    <property type="protein sequence ID" value="MCD7451466.1"/>
    <property type="molecule type" value="Genomic_DNA"/>
</dbReference>
<proteinExistence type="predicted"/>
<dbReference type="Gene3D" id="3.40.50.300">
    <property type="entry name" value="P-loop containing nucleotide triphosphate hydrolases"/>
    <property type="match status" value="1"/>
</dbReference>
<dbReference type="InterPro" id="IPR042197">
    <property type="entry name" value="Apaf_helical"/>
</dbReference>
<dbReference type="PANTHER" id="PTHR36766:SF44">
    <property type="entry name" value="NBS-CODING RESISTANCE GENE ANALOG"/>
    <property type="match status" value="1"/>
</dbReference>
<evidence type="ECO:0000313" key="5">
    <source>
        <dbReference type="Proteomes" id="UP000823775"/>
    </source>
</evidence>
<sequence>MPGLGKTTLARKVYNNPSIVYHFDIKAWCAVSQIYNRRALLVEILKQTTRKNGFNEDDDIPDMWRKSLIGKRYLIVLYDIWDVEACEDLGFCFPKGEKGSRVMVTTRIKEVAKHLQHRSDPYSLRFLTPEESWELLRKKVFRGENCPLDLLEAGLQVAQHCKGLPLVIILIAGIIMKMERNPSMWMEVANDLSSCVIGEQSVKGDIVKL</sequence>
<keyword evidence="2" id="KW-0611">Plant defense</keyword>
<organism evidence="4 5">
    <name type="scientific">Datura stramonium</name>
    <name type="common">Jimsonweed</name>
    <name type="synonym">Common thornapple</name>
    <dbReference type="NCBI Taxonomy" id="4076"/>
    <lineage>
        <taxon>Eukaryota</taxon>
        <taxon>Viridiplantae</taxon>
        <taxon>Streptophyta</taxon>
        <taxon>Embryophyta</taxon>
        <taxon>Tracheophyta</taxon>
        <taxon>Spermatophyta</taxon>
        <taxon>Magnoliopsida</taxon>
        <taxon>eudicotyledons</taxon>
        <taxon>Gunneridae</taxon>
        <taxon>Pentapetalae</taxon>
        <taxon>asterids</taxon>
        <taxon>lamiids</taxon>
        <taxon>Solanales</taxon>
        <taxon>Solanaceae</taxon>
        <taxon>Solanoideae</taxon>
        <taxon>Datureae</taxon>
        <taxon>Datura</taxon>
    </lineage>
</organism>
<dbReference type="SUPFAM" id="SSF52540">
    <property type="entry name" value="P-loop containing nucleoside triphosphate hydrolases"/>
    <property type="match status" value="1"/>
</dbReference>
<dbReference type="Gene3D" id="1.10.8.430">
    <property type="entry name" value="Helical domain of apoptotic protease-activating factors"/>
    <property type="match status" value="1"/>
</dbReference>
<dbReference type="Proteomes" id="UP000823775">
    <property type="component" value="Unassembled WGS sequence"/>
</dbReference>
<dbReference type="InterPro" id="IPR002182">
    <property type="entry name" value="NB-ARC"/>
</dbReference>
<accession>A0ABS8RZ74</accession>
<feature type="domain" description="NB-ARC" evidence="3">
    <location>
        <begin position="1"/>
        <end position="144"/>
    </location>
</feature>